<dbReference type="Pfam" id="PF00132">
    <property type="entry name" value="Hexapep"/>
    <property type="match status" value="2"/>
</dbReference>
<keyword evidence="9 18" id="KW-0460">Magnesium</keyword>
<feature type="binding site" evidence="18">
    <location>
        <position position="408"/>
    </location>
    <ligand>
        <name>acetyl-CoA</name>
        <dbReference type="ChEBI" id="CHEBI:57288"/>
    </ligand>
</feature>
<accession>A0ABU0YSS2</accession>
<feature type="binding site" evidence="18">
    <location>
        <position position="102"/>
    </location>
    <ligand>
        <name>Mg(2+)</name>
        <dbReference type="ChEBI" id="CHEBI:18420"/>
    </ligand>
</feature>
<dbReference type="Gene3D" id="3.90.550.10">
    <property type="entry name" value="Spore Coat Polysaccharide Biosynthesis Protein SpsA, Chain A"/>
    <property type="match status" value="1"/>
</dbReference>
<dbReference type="EMBL" id="JAUYVI010000006">
    <property type="protein sequence ID" value="MDQ7250242.1"/>
    <property type="molecule type" value="Genomic_DNA"/>
</dbReference>
<dbReference type="EC" id="2.7.7.23" evidence="18"/>
<dbReference type="NCBIfam" id="TIGR01173">
    <property type="entry name" value="glmU"/>
    <property type="match status" value="1"/>
</dbReference>
<evidence type="ECO:0000256" key="15">
    <source>
        <dbReference type="ARBA" id="ARBA00048247"/>
    </source>
</evidence>
<evidence type="ECO:0000256" key="4">
    <source>
        <dbReference type="ARBA" id="ARBA00022490"/>
    </source>
</evidence>
<dbReference type="InterPro" id="IPR018357">
    <property type="entry name" value="Hexapep_transf_CS"/>
</dbReference>
<evidence type="ECO:0000256" key="18">
    <source>
        <dbReference type="HAMAP-Rule" id="MF_01631"/>
    </source>
</evidence>
<feature type="binding site" evidence="18">
    <location>
        <position position="155"/>
    </location>
    <ligand>
        <name>UDP-N-acetyl-alpha-D-glucosamine</name>
        <dbReference type="ChEBI" id="CHEBI:57705"/>
    </ligand>
</feature>
<name>A0ABU0YSS2_9PROT</name>
<comment type="catalytic activity">
    <reaction evidence="16 18">
        <text>N-acetyl-alpha-D-glucosamine 1-phosphate + UTP + H(+) = UDP-N-acetyl-alpha-D-glucosamine + diphosphate</text>
        <dbReference type="Rhea" id="RHEA:13509"/>
        <dbReference type="ChEBI" id="CHEBI:15378"/>
        <dbReference type="ChEBI" id="CHEBI:33019"/>
        <dbReference type="ChEBI" id="CHEBI:46398"/>
        <dbReference type="ChEBI" id="CHEBI:57705"/>
        <dbReference type="ChEBI" id="CHEBI:57776"/>
        <dbReference type="EC" id="2.7.7.23"/>
    </reaction>
</comment>
<evidence type="ECO:0000256" key="5">
    <source>
        <dbReference type="ARBA" id="ARBA00022679"/>
    </source>
</evidence>
<evidence type="ECO:0000256" key="6">
    <source>
        <dbReference type="ARBA" id="ARBA00022695"/>
    </source>
</evidence>
<dbReference type="PROSITE" id="PS00101">
    <property type="entry name" value="HEXAPEP_TRANSFERASES"/>
    <property type="match status" value="1"/>
</dbReference>
<dbReference type="InterPro" id="IPR050065">
    <property type="entry name" value="GlmU-like"/>
</dbReference>
<evidence type="ECO:0000256" key="9">
    <source>
        <dbReference type="ARBA" id="ARBA00022842"/>
    </source>
</evidence>
<comment type="cofactor">
    <cofactor evidence="18">
        <name>Mg(2+)</name>
        <dbReference type="ChEBI" id="CHEBI:18420"/>
    </cofactor>
    <text evidence="18">Binds 1 Mg(2+) ion per subunit.</text>
</comment>
<dbReference type="Pfam" id="PF12804">
    <property type="entry name" value="NTP_transf_3"/>
    <property type="match status" value="1"/>
</dbReference>
<keyword evidence="10 18" id="KW-0133">Cell shape</keyword>
<comment type="catalytic activity">
    <reaction evidence="15 18">
        <text>alpha-D-glucosamine 1-phosphate + acetyl-CoA = N-acetyl-alpha-D-glucosamine 1-phosphate + CoA + H(+)</text>
        <dbReference type="Rhea" id="RHEA:13725"/>
        <dbReference type="ChEBI" id="CHEBI:15378"/>
        <dbReference type="ChEBI" id="CHEBI:57287"/>
        <dbReference type="ChEBI" id="CHEBI:57288"/>
        <dbReference type="ChEBI" id="CHEBI:57776"/>
        <dbReference type="ChEBI" id="CHEBI:58516"/>
        <dbReference type="EC" id="2.3.1.157"/>
    </reaction>
</comment>
<feature type="binding site" evidence="18">
    <location>
        <position position="23"/>
    </location>
    <ligand>
        <name>UDP-N-acetyl-alpha-D-glucosamine</name>
        <dbReference type="ChEBI" id="CHEBI:57705"/>
    </ligand>
</feature>
<keyword evidence="12 18" id="KW-0511">Multifunctional enzyme</keyword>
<comment type="similarity">
    <text evidence="2 18">In the C-terminal section; belongs to the transferase hexapeptide repeat family.</text>
</comment>
<comment type="pathway">
    <text evidence="18">Nucleotide-sugar biosynthesis; UDP-N-acetyl-alpha-D-glucosamine biosynthesis; N-acetyl-alpha-D-glucosamine 1-phosphate from alpha-D-glucosamine 6-phosphate (route II): step 2/2.</text>
</comment>
<dbReference type="NCBIfam" id="NF010933">
    <property type="entry name" value="PRK14353.1"/>
    <property type="match status" value="1"/>
</dbReference>
<feature type="binding site" evidence="18">
    <location>
        <position position="425"/>
    </location>
    <ligand>
        <name>acetyl-CoA</name>
        <dbReference type="ChEBI" id="CHEBI:57288"/>
    </ligand>
</feature>
<comment type="subcellular location">
    <subcellularLocation>
        <location evidence="1 18">Cytoplasm</location>
    </subcellularLocation>
</comment>
<evidence type="ECO:0000256" key="2">
    <source>
        <dbReference type="ARBA" id="ARBA00007707"/>
    </source>
</evidence>
<keyword evidence="6 18" id="KW-0548">Nucleotidyltransferase</keyword>
<dbReference type="Gene3D" id="2.160.10.10">
    <property type="entry name" value="Hexapeptide repeat proteins"/>
    <property type="match status" value="1"/>
</dbReference>
<evidence type="ECO:0000256" key="3">
    <source>
        <dbReference type="ARBA" id="ARBA00007947"/>
    </source>
</evidence>
<keyword evidence="7 18" id="KW-0479">Metal-binding</keyword>
<keyword evidence="13 18" id="KW-0012">Acyltransferase</keyword>
<dbReference type="CDD" id="cd02540">
    <property type="entry name" value="GT2_GlmU_N_bac"/>
    <property type="match status" value="1"/>
</dbReference>
<keyword evidence="4 18" id="KW-0963">Cytoplasm</keyword>
<feature type="binding site" evidence="18">
    <location>
        <position position="72"/>
    </location>
    <ligand>
        <name>UDP-N-acetyl-alpha-D-glucosamine</name>
        <dbReference type="ChEBI" id="CHEBI:57705"/>
    </ligand>
</feature>
<dbReference type="InterPro" id="IPR025877">
    <property type="entry name" value="MobA-like_NTP_Trfase"/>
</dbReference>
<feature type="region of interest" description="Linker" evidence="18">
    <location>
        <begin position="232"/>
        <end position="252"/>
    </location>
</feature>
<feature type="binding site" evidence="18">
    <location>
        <position position="229"/>
    </location>
    <ligand>
        <name>Mg(2+)</name>
        <dbReference type="ChEBI" id="CHEBI:18420"/>
    </ligand>
</feature>
<comment type="pathway">
    <text evidence="18">Nucleotide-sugar biosynthesis; UDP-N-acetyl-alpha-D-glucosamine biosynthesis; UDP-N-acetyl-alpha-D-glucosamine from N-acetyl-alpha-D-glucosamine 1-phosphate: step 1/1.</text>
</comment>
<feature type="binding site" evidence="18">
    <location>
        <begin position="371"/>
        <end position="372"/>
    </location>
    <ligand>
        <name>acetyl-CoA</name>
        <dbReference type="ChEBI" id="CHEBI:57288"/>
    </ligand>
</feature>
<evidence type="ECO:0000256" key="16">
    <source>
        <dbReference type="ARBA" id="ARBA00048493"/>
    </source>
</evidence>
<dbReference type="RefSeq" id="WP_379959246.1">
    <property type="nucleotide sequence ID" value="NZ_JAUYVI010000006.1"/>
</dbReference>
<dbReference type="PANTHER" id="PTHR43584:SF3">
    <property type="entry name" value="BIFUNCTIONAL PROTEIN GLMU"/>
    <property type="match status" value="1"/>
</dbReference>
<dbReference type="InterPro" id="IPR029044">
    <property type="entry name" value="Nucleotide-diphossugar_trans"/>
</dbReference>
<dbReference type="InterPro" id="IPR011004">
    <property type="entry name" value="Trimer_LpxA-like_sf"/>
</dbReference>
<reference evidence="21" key="1">
    <citation type="submission" date="2023-08" db="EMBL/GenBank/DDBJ databases">
        <title>Rhodospirillaceae gen. nov., a novel taxon isolated from the Yangtze River Yuezi River estuary sludge.</title>
        <authorList>
            <person name="Ruan L."/>
        </authorList>
    </citation>
    <scope>NUCLEOTIDE SEQUENCE [LARGE SCALE GENOMIC DNA]</scope>
    <source>
        <strain evidence="21">R-7</strain>
    </source>
</reference>
<dbReference type="InterPro" id="IPR001451">
    <property type="entry name" value="Hexapep"/>
</dbReference>
<keyword evidence="11 18" id="KW-0573">Peptidoglycan synthesis</keyword>
<dbReference type="SUPFAM" id="SSF51161">
    <property type="entry name" value="Trimeric LpxA-like enzymes"/>
    <property type="match status" value="1"/>
</dbReference>
<feature type="binding site" evidence="18">
    <location>
        <position position="336"/>
    </location>
    <ligand>
        <name>UDP-N-acetyl-alpha-D-glucosamine</name>
        <dbReference type="ChEBI" id="CHEBI:57705"/>
    </ligand>
</feature>
<proteinExistence type="inferred from homology"/>
<dbReference type="HAMAP" id="MF_01631">
    <property type="entry name" value="GlmU"/>
    <property type="match status" value="1"/>
</dbReference>
<feature type="binding site" evidence="18">
    <location>
        <position position="170"/>
    </location>
    <ligand>
        <name>UDP-N-acetyl-alpha-D-glucosamine</name>
        <dbReference type="ChEBI" id="CHEBI:57705"/>
    </ligand>
</feature>
<feature type="binding site" evidence="18">
    <location>
        <position position="318"/>
    </location>
    <ligand>
        <name>UDP-N-acetyl-alpha-D-glucosamine</name>
        <dbReference type="ChEBI" id="CHEBI:57705"/>
    </ligand>
</feature>
<keyword evidence="21" id="KW-1185">Reference proteome</keyword>
<feature type="binding site" evidence="18">
    <location>
        <position position="351"/>
    </location>
    <ligand>
        <name>UDP-N-acetyl-alpha-D-glucosamine</name>
        <dbReference type="ChEBI" id="CHEBI:57705"/>
    </ligand>
</feature>
<evidence type="ECO:0000256" key="8">
    <source>
        <dbReference type="ARBA" id="ARBA00022737"/>
    </source>
</evidence>
<comment type="caution">
    <text evidence="20">The sequence shown here is derived from an EMBL/GenBank/DDBJ whole genome shotgun (WGS) entry which is preliminary data.</text>
</comment>
<evidence type="ECO:0000313" key="20">
    <source>
        <dbReference type="EMBL" id="MDQ7250242.1"/>
    </source>
</evidence>
<evidence type="ECO:0000256" key="10">
    <source>
        <dbReference type="ARBA" id="ARBA00022960"/>
    </source>
</evidence>
<feature type="binding site" evidence="18">
    <location>
        <position position="140"/>
    </location>
    <ligand>
        <name>UDP-N-acetyl-alpha-D-glucosamine</name>
        <dbReference type="ChEBI" id="CHEBI:57705"/>
    </ligand>
</feature>
<evidence type="ECO:0000313" key="21">
    <source>
        <dbReference type="Proteomes" id="UP001230156"/>
    </source>
</evidence>
<evidence type="ECO:0000256" key="11">
    <source>
        <dbReference type="ARBA" id="ARBA00022984"/>
    </source>
</evidence>
<feature type="region of interest" description="N-acetyltransferase" evidence="18">
    <location>
        <begin position="253"/>
        <end position="450"/>
    </location>
</feature>
<gene>
    <name evidence="18 20" type="primary">glmU</name>
    <name evidence="20" type="ORF">Q8A70_21305</name>
</gene>
<feature type="domain" description="MobA-like NTP transferase" evidence="19">
    <location>
        <begin position="6"/>
        <end position="128"/>
    </location>
</feature>
<evidence type="ECO:0000256" key="12">
    <source>
        <dbReference type="ARBA" id="ARBA00023268"/>
    </source>
</evidence>
<dbReference type="InterPro" id="IPR005882">
    <property type="entry name" value="Bifunctional_GlmU"/>
</dbReference>
<comment type="caution">
    <text evidence="18">Lacks conserved residue(s) required for the propagation of feature annotation.</text>
</comment>
<evidence type="ECO:0000256" key="13">
    <source>
        <dbReference type="ARBA" id="ARBA00023315"/>
    </source>
</evidence>
<feature type="binding site" evidence="18">
    <location>
        <begin position="77"/>
        <end position="78"/>
    </location>
    <ligand>
        <name>UDP-N-acetyl-alpha-D-glucosamine</name>
        <dbReference type="ChEBI" id="CHEBI:57705"/>
    </ligand>
</feature>
<dbReference type="GO" id="GO:0003977">
    <property type="term" value="F:UDP-N-acetylglucosamine diphosphorylase activity"/>
    <property type="evidence" value="ECO:0007669"/>
    <property type="project" value="UniProtKB-EC"/>
</dbReference>
<dbReference type="PANTHER" id="PTHR43584">
    <property type="entry name" value="NUCLEOTIDYL TRANSFERASE"/>
    <property type="match status" value="1"/>
</dbReference>
<dbReference type="SUPFAM" id="SSF53448">
    <property type="entry name" value="Nucleotide-diphospho-sugar transferases"/>
    <property type="match status" value="1"/>
</dbReference>
<feature type="binding site" evidence="18">
    <location>
        <begin position="9"/>
        <end position="12"/>
    </location>
    <ligand>
        <name>UDP-N-acetyl-alpha-D-glucosamine</name>
        <dbReference type="ChEBI" id="CHEBI:57705"/>
    </ligand>
</feature>
<evidence type="ECO:0000256" key="17">
    <source>
        <dbReference type="ARBA" id="ARBA00049628"/>
    </source>
</evidence>
<comment type="similarity">
    <text evidence="3 18">In the N-terminal section; belongs to the N-acetylglucosamine-1-phosphate uridyltransferase family.</text>
</comment>
<comment type="pathway">
    <text evidence="18">Bacterial outer membrane biogenesis; LPS lipid A biosynthesis.</text>
</comment>
<sequence>MGEIAAIVLAAGKGTRMKSALPKVLHRIAGRSMIGHVLDNLAALKVAKTAVVIAPGMESVAREVAPHPTVVQQQQLGTGHAVAATKATFGSFDGTVLVLFGDAPFVGAATMTHLVRRREAADRPAVVVLGVRPEDTAGFGRLVTDGTGNLERIVEQRDATPEELEIDLCNSGVMAVEGAALWNLIDAIENKNAKSEYYLTDIVAIAQRKGRTVAVVEADEDEIPLIGVNDRIELAQAEAICQQMLRADALANGATMIDPPSVFLSKDTRLGQDVTIGPNVVFGPGVTVADNVEIRAFCHIEGAAIESGAVIGPFARLRQGSKIGANAHIGNFVETKNAVLGKGAKANHLTYLGDAEVGAKSNIGAGTITCNYDGFLKEKTTIGENVFIGSNSSLVAPVTIGEGAMVAAGSVITRDVEPDAMAVARGAQTDKPGWAAKFRAAREAFKNSRG</sequence>
<comment type="function">
    <text evidence="17 18">Catalyzes the last two sequential reactions in the de novo biosynthetic pathway for UDP-N-acetylglucosamine (UDP-GlcNAc). The C-terminal domain catalyzes the transfer of acetyl group from acetyl coenzyme A to glucosamine-1-phosphate (GlcN-1-P) to produce N-acetylglucosamine-1-phosphate (GlcNAc-1-P), which is converted into UDP-GlcNAc by the transfer of uridine 5-monophosphate (from uridine 5-triphosphate), a reaction catalyzed by the N-terminal domain.</text>
</comment>
<feature type="binding site" evidence="18">
    <location>
        <position position="362"/>
    </location>
    <ligand>
        <name>UDP-N-acetyl-alpha-D-glucosamine</name>
        <dbReference type="ChEBI" id="CHEBI:57705"/>
    </ligand>
</feature>
<dbReference type="EC" id="2.3.1.157" evidence="18"/>
<feature type="binding site" evidence="18">
    <location>
        <position position="365"/>
    </location>
    <ligand>
        <name>acetyl-CoA</name>
        <dbReference type="ChEBI" id="CHEBI:57288"/>
    </ligand>
</feature>
<keyword evidence="14 18" id="KW-0961">Cell wall biogenesis/degradation</keyword>
<dbReference type="CDD" id="cd03353">
    <property type="entry name" value="LbH_GlmU_C"/>
    <property type="match status" value="1"/>
</dbReference>
<keyword evidence="8 18" id="KW-0677">Repeat</keyword>
<feature type="active site" description="Proton acceptor" evidence="18">
    <location>
        <position position="348"/>
    </location>
</feature>
<feature type="binding site" evidence="18">
    <location>
        <position position="390"/>
    </location>
    <ligand>
        <name>acetyl-CoA</name>
        <dbReference type="ChEBI" id="CHEBI:57288"/>
    </ligand>
</feature>
<feature type="region of interest" description="Pyrophosphorylase" evidence="18">
    <location>
        <begin position="1"/>
        <end position="231"/>
    </location>
</feature>
<evidence type="ECO:0000259" key="19">
    <source>
        <dbReference type="Pfam" id="PF12804"/>
    </source>
</evidence>
<organism evidence="20 21">
    <name type="scientific">Dongia sedimenti</name>
    <dbReference type="NCBI Taxonomy" id="3064282"/>
    <lineage>
        <taxon>Bacteria</taxon>
        <taxon>Pseudomonadati</taxon>
        <taxon>Pseudomonadota</taxon>
        <taxon>Alphaproteobacteria</taxon>
        <taxon>Rhodospirillales</taxon>
        <taxon>Dongiaceae</taxon>
        <taxon>Dongia</taxon>
    </lineage>
</organism>
<evidence type="ECO:0000256" key="14">
    <source>
        <dbReference type="ARBA" id="ARBA00023316"/>
    </source>
</evidence>
<comment type="subunit">
    <text evidence="18">Homotrimer.</text>
</comment>
<protein>
    <recommendedName>
        <fullName evidence="18">Bifunctional protein GlmU</fullName>
    </recommendedName>
    <domain>
        <recommendedName>
            <fullName evidence="18">UDP-N-acetylglucosamine pyrophosphorylase</fullName>
            <ecNumber evidence="18">2.7.7.23</ecNumber>
        </recommendedName>
        <alternativeName>
            <fullName evidence="18">N-acetylglucosamine-1-phosphate uridyltransferase</fullName>
        </alternativeName>
    </domain>
    <domain>
        <recommendedName>
            <fullName evidence="18">Glucosamine-1-phosphate N-acetyltransferase</fullName>
            <ecNumber evidence="18">2.3.1.157</ecNumber>
        </recommendedName>
    </domain>
</protein>
<evidence type="ECO:0000256" key="1">
    <source>
        <dbReference type="ARBA" id="ARBA00004496"/>
    </source>
</evidence>
<keyword evidence="5 18" id="KW-0808">Transferase</keyword>
<dbReference type="Proteomes" id="UP001230156">
    <property type="component" value="Unassembled WGS sequence"/>
</dbReference>
<evidence type="ECO:0000256" key="7">
    <source>
        <dbReference type="ARBA" id="ARBA00022723"/>
    </source>
</evidence>
<feature type="binding site" evidence="18">
    <location>
        <position position="229"/>
    </location>
    <ligand>
        <name>UDP-N-acetyl-alpha-D-glucosamine</name>
        <dbReference type="ChEBI" id="CHEBI:57705"/>
    </ligand>
</feature>
<dbReference type="InterPro" id="IPR038009">
    <property type="entry name" value="GlmU_C_LbH"/>
</dbReference>